<proteinExistence type="inferred from homology"/>
<evidence type="ECO:0000256" key="1">
    <source>
        <dbReference type="ARBA" id="ARBA00009477"/>
    </source>
</evidence>
<organism evidence="4 5">
    <name type="scientific">Autumnicola lenta</name>
    <dbReference type="NCBI Taxonomy" id="3075593"/>
    <lineage>
        <taxon>Bacteria</taxon>
        <taxon>Pseudomonadati</taxon>
        <taxon>Bacteroidota</taxon>
        <taxon>Flavobacteriia</taxon>
        <taxon>Flavobacteriales</taxon>
        <taxon>Flavobacteriaceae</taxon>
        <taxon>Autumnicola</taxon>
    </lineage>
</organism>
<dbReference type="Gene3D" id="2.40.420.20">
    <property type="match status" value="1"/>
</dbReference>
<dbReference type="PROSITE" id="PS51257">
    <property type="entry name" value="PROKAR_LIPOPROTEIN"/>
    <property type="match status" value="1"/>
</dbReference>
<dbReference type="InterPro" id="IPR006143">
    <property type="entry name" value="RND_pump_MFP"/>
</dbReference>
<dbReference type="Pfam" id="PF25944">
    <property type="entry name" value="Beta-barrel_RND"/>
    <property type="match status" value="1"/>
</dbReference>
<keyword evidence="5" id="KW-1185">Reference proteome</keyword>
<dbReference type="PANTHER" id="PTHR30158">
    <property type="entry name" value="ACRA/E-RELATED COMPONENT OF DRUG EFFLUX TRANSPORTER"/>
    <property type="match status" value="1"/>
</dbReference>
<name>A0ABU3CM18_9FLAO</name>
<dbReference type="PANTHER" id="PTHR30158:SF23">
    <property type="entry name" value="MULTIDRUG RESISTANCE PROTEIN MEXA"/>
    <property type="match status" value="1"/>
</dbReference>
<dbReference type="InterPro" id="IPR058625">
    <property type="entry name" value="MdtA-like_BSH"/>
</dbReference>
<dbReference type="RefSeq" id="WP_311495497.1">
    <property type="nucleotide sequence ID" value="NZ_JAVRHO010000016.1"/>
</dbReference>
<sequence length="373" mass="40173">MKIIFKYIVVITGVLSVISCGDNEGQQQQAQGPTPFPVLEVPNRTVTGYTSYPASLEGVVNSAVRAKVPGYITDVLVDEGQKVKKGQLLFKLETESLSQEAGAASANVNAAQVEVDKLKPLVEKNIISGVQLETAKAKLAQAQANYQSIAANIGYANIKSPVDGYVGAIPYREGTLVSPGDPMPLTTVSQINEIYAFFSMNERDYLNFLQNTEGANLSEKIDNIPPVELQLVNGTIYDQKGEIETVTGQIDPSTGTVSFRAVFPNPNEILASGNSGQIRIPKTYENVPVVPQASSFEQQGKVYVYRVQGDSLAVSKVVEVRDRVQNLIVVASGIEVGDKIVAEGVGQLRNNTPIQPQPVSFDSIANTLNPIFK</sequence>
<comment type="similarity">
    <text evidence="1">Belongs to the membrane fusion protein (MFP) (TC 8.A.1) family.</text>
</comment>
<gene>
    <name evidence="4" type="ORF">RM545_11865</name>
</gene>
<dbReference type="Proteomes" id="UP001245285">
    <property type="component" value="Unassembled WGS sequence"/>
</dbReference>
<reference evidence="4 5" key="1">
    <citation type="submission" date="2023-09" db="EMBL/GenBank/DDBJ databases">
        <authorList>
            <person name="Rey-Velasco X."/>
        </authorList>
    </citation>
    <scope>NUCLEOTIDE SEQUENCE [LARGE SCALE GENOMIC DNA]</scope>
    <source>
        <strain evidence="4 5">F260</strain>
    </source>
</reference>
<dbReference type="Gene3D" id="1.10.287.470">
    <property type="entry name" value="Helix hairpin bin"/>
    <property type="match status" value="1"/>
</dbReference>
<protein>
    <submittedName>
        <fullName evidence="4">Efflux RND transporter periplasmic adaptor subunit</fullName>
    </submittedName>
</protein>
<evidence type="ECO:0000313" key="5">
    <source>
        <dbReference type="Proteomes" id="UP001245285"/>
    </source>
</evidence>
<dbReference type="Pfam" id="PF25917">
    <property type="entry name" value="BSH_RND"/>
    <property type="match status" value="1"/>
</dbReference>
<dbReference type="EMBL" id="JAVRHO010000016">
    <property type="protein sequence ID" value="MDT0647388.1"/>
    <property type="molecule type" value="Genomic_DNA"/>
</dbReference>
<comment type="caution">
    <text evidence="4">The sequence shown here is derived from an EMBL/GenBank/DDBJ whole genome shotgun (WGS) entry which is preliminary data.</text>
</comment>
<dbReference type="SUPFAM" id="SSF111369">
    <property type="entry name" value="HlyD-like secretion proteins"/>
    <property type="match status" value="1"/>
</dbReference>
<evidence type="ECO:0000259" key="3">
    <source>
        <dbReference type="Pfam" id="PF25944"/>
    </source>
</evidence>
<dbReference type="InterPro" id="IPR058626">
    <property type="entry name" value="MdtA-like_b-barrel"/>
</dbReference>
<evidence type="ECO:0000259" key="2">
    <source>
        <dbReference type="Pfam" id="PF25917"/>
    </source>
</evidence>
<dbReference type="NCBIfam" id="TIGR01730">
    <property type="entry name" value="RND_mfp"/>
    <property type="match status" value="1"/>
</dbReference>
<dbReference type="Gene3D" id="2.40.30.170">
    <property type="match status" value="1"/>
</dbReference>
<accession>A0ABU3CM18</accession>
<feature type="domain" description="Multidrug resistance protein MdtA-like beta-barrel" evidence="3">
    <location>
        <begin position="194"/>
        <end position="280"/>
    </location>
</feature>
<feature type="domain" description="Multidrug resistance protein MdtA-like barrel-sandwich hybrid" evidence="2">
    <location>
        <begin position="63"/>
        <end position="188"/>
    </location>
</feature>
<dbReference type="Gene3D" id="2.40.50.100">
    <property type="match status" value="1"/>
</dbReference>
<evidence type="ECO:0000313" key="4">
    <source>
        <dbReference type="EMBL" id="MDT0647388.1"/>
    </source>
</evidence>